<evidence type="ECO:0000256" key="2">
    <source>
        <dbReference type="SAM" id="SignalP"/>
    </source>
</evidence>
<dbReference type="Proteomes" id="UP001480955">
    <property type="component" value="Unassembled WGS sequence"/>
</dbReference>
<evidence type="ECO:0000256" key="1">
    <source>
        <dbReference type="SAM" id="MobiDB-lite"/>
    </source>
</evidence>
<feature type="compositionally biased region" description="Low complexity" evidence="1">
    <location>
        <begin position="44"/>
        <end position="60"/>
    </location>
</feature>
<dbReference type="RefSeq" id="WP_350395684.1">
    <property type="nucleotide sequence ID" value="NZ_JBELQE010000084.1"/>
</dbReference>
<evidence type="ECO:0000313" key="3">
    <source>
        <dbReference type="EMBL" id="MER2251257.1"/>
    </source>
</evidence>
<gene>
    <name evidence="3" type="ORF">ABS772_15170</name>
</gene>
<protein>
    <submittedName>
        <fullName evidence="3">Uncharacterized protein</fullName>
    </submittedName>
</protein>
<keyword evidence="4" id="KW-1185">Reference proteome</keyword>
<organism evidence="3 4">
    <name type="scientific">Methylorubrum podarium</name>
    <dbReference type="NCBI Taxonomy" id="200476"/>
    <lineage>
        <taxon>Bacteria</taxon>
        <taxon>Pseudomonadati</taxon>
        <taxon>Pseudomonadota</taxon>
        <taxon>Alphaproteobacteria</taxon>
        <taxon>Hyphomicrobiales</taxon>
        <taxon>Methylobacteriaceae</taxon>
        <taxon>Methylorubrum</taxon>
    </lineage>
</organism>
<feature type="signal peptide" evidence="2">
    <location>
        <begin position="1"/>
        <end position="25"/>
    </location>
</feature>
<sequence>MRASLLRLSLGLLCLGLMLPGEAMAARKATTSRPAKTTVKTKVAQADAKTPAPAPQTAWTAAEPANCGRVRRKLWQADEGWIVKTVTVCH</sequence>
<comment type="caution">
    <text evidence="3">The sequence shown here is derived from an EMBL/GenBank/DDBJ whole genome shotgun (WGS) entry which is preliminary data.</text>
</comment>
<keyword evidence="2" id="KW-0732">Signal</keyword>
<feature type="region of interest" description="Disordered" evidence="1">
    <location>
        <begin position="28"/>
        <end position="60"/>
    </location>
</feature>
<reference evidence="3 4" key="1">
    <citation type="submission" date="2024-06" db="EMBL/GenBank/DDBJ databases">
        <authorList>
            <person name="Campbell A.G."/>
        </authorList>
    </citation>
    <scope>NUCLEOTIDE SEQUENCE [LARGE SCALE GENOMIC DNA]</scope>
    <source>
        <strain evidence="3 4">EM12</strain>
    </source>
</reference>
<feature type="compositionally biased region" description="Polar residues" evidence="1">
    <location>
        <begin position="29"/>
        <end position="40"/>
    </location>
</feature>
<name>A0ABV1QPB6_9HYPH</name>
<evidence type="ECO:0000313" key="4">
    <source>
        <dbReference type="Proteomes" id="UP001480955"/>
    </source>
</evidence>
<feature type="chain" id="PRO_5045807180" evidence="2">
    <location>
        <begin position="26"/>
        <end position="90"/>
    </location>
</feature>
<dbReference type="EMBL" id="JBELQE010000084">
    <property type="protein sequence ID" value="MER2251257.1"/>
    <property type="molecule type" value="Genomic_DNA"/>
</dbReference>
<proteinExistence type="predicted"/>
<accession>A0ABV1QPB6</accession>